<reference evidence="1 2" key="1">
    <citation type="journal article" date="2019" name="Sci. Rep.">
        <title>Orb-weaving spider Araneus ventricosus genome elucidates the spidroin gene catalogue.</title>
        <authorList>
            <person name="Kono N."/>
            <person name="Nakamura H."/>
            <person name="Ohtoshi R."/>
            <person name="Moran D.A.P."/>
            <person name="Shinohara A."/>
            <person name="Yoshida Y."/>
            <person name="Fujiwara M."/>
            <person name="Mori M."/>
            <person name="Tomita M."/>
            <person name="Arakawa K."/>
        </authorList>
    </citation>
    <scope>NUCLEOTIDE SEQUENCE [LARGE SCALE GENOMIC DNA]</scope>
</reference>
<protein>
    <submittedName>
        <fullName evidence="1">Uncharacterized protein</fullName>
    </submittedName>
</protein>
<dbReference type="AlphaFoldDB" id="A0A4Y2CU59"/>
<keyword evidence="2" id="KW-1185">Reference proteome</keyword>
<evidence type="ECO:0000313" key="1">
    <source>
        <dbReference type="EMBL" id="GBM07980.1"/>
    </source>
</evidence>
<name>A0A4Y2CU59_ARAVE</name>
<evidence type="ECO:0000313" key="2">
    <source>
        <dbReference type="Proteomes" id="UP000499080"/>
    </source>
</evidence>
<dbReference type="Proteomes" id="UP000499080">
    <property type="component" value="Unassembled WGS sequence"/>
</dbReference>
<proteinExistence type="predicted"/>
<sequence length="93" mass="10939">MAGTERGWRILNIDPPFIILLSRPYPDQWEDRDFEHTHAHQKRRLERKKGTSPDVNCFITSDEWKLSGALGRRYPSKAVEHLRTKDSIIILLL</sequence>
<organism evidence="1 2">
    <name type="scientific">Araneus ventricosus</name>
    <name type="common">Orbweaver spider</name>
    <name type="synonym">Epeira ventricosa</name>
    <dbReference type="NCBI Taxonomy" id="182803"/>
    <lineage>
        <taxon>Eukaryota</taxon>
        <taxon>Metazoa</taxon>
        <taxon>Ecdysozoa</taxon>
        <taxon>Arthropoda</taxon>
        <taxon>Chelicerata</taxon>
        <taxon>Arachnida</taxon>
        <taxon>Araneae</taxon>
        <taxon>Araneomorphae</taxon>
        <taxon>Entelegynae</taxon>
        <taxon>Araneoidea</taxon>
        <taxon>Araneidae</taxon>
        <taxon>Araneus</taxon>
    </lineage>
</organism>
<accession>A0A4Y2CU59</accession>
<comment type="caution">
    <text evidence="1">The sequence shown here is derived from an EMBL/GenBank/DDBJ whole genome shotgun (WGS) entry which is preliminary data.</text>
</comment>
<gene>
    <name evidence="1" type="ORF">AVEN_232411_1</name>
</gene>
<dbReference type="EMBL" id="BGPR01000249">
    <property type="protein sequence ID" value="GBM07980.1"/>
    <property type="molecule type" value="Genomic_DNA"/>
</dbReference>